<dbReference type="InterPro" id="IPR026050">
    <property type="entry name" value="C1GALT1/C1GALT1_chp1"/>
</dbReference>
<evidence type="ECO:0000256" key="3">
    <source>
        <dbReference type="ARBA" id="ARBA00022692"/>
    </source>
</evidence>
<organism evidence="8 9">
    <name type="scientific">[Myrmecia] bisecta</name>
    <dbReference type="NCBI Taxonomy" id="41462"/>
    <lineage>
        <taxon>Eukaryota</taxon>
        <taxon>Viridiplantae</taxon>
        <taxon>Chlorophyta</taxon>
        <taxon>core chlorophytes</taxon>
        <taxon>Trebouxiophyceae</taxon>
        <taxon>Trebouxiales</taxon>
        <taxon>Trebouxiaceae</taxon>
        <taxon>Myrmecia</taxon>
    </lineage>
</organism>
<proteinExistence type="inferred from homology"/>
<dbReference type="AlphaFoldDB" id="A0AAW1Q608"/>
<protein>
    <recommendedName>
        <fullName evidence="10">Hexosyltransferase</fullName>
    </recommendedName>
</protein>
<evidence type="ECO:0000256" key="7">
    <source>
        <dbReference type="SAM" id="MobiDB-lite"/>
    </source>
</evidence>
<feature type="region of interest" description="Disordered" evidence="7">
    <location>
        <begin position="198"/>
        <end position="219"/>
    </location>
</feature>
<comment type="caution">
    <text evidence="8">The sequence shown here is derived from an EMBL/GenBank/DDBJ whole genome shotgun (WGS) entry which is preliminary data.</text>
</comment>
<name>A0AAW1Q608_9CHLO</name>
<evidence type="ECO:0000256" key="4">
    <source>
        <dbReference type="ARBA" id="ARBA00022968"/>
    </source>
</evidence>
<dbReference type="Proteomes" id="UP001489004">
    <property type="component" value="Unassembled WGS sequence"/>
</dbReference>
<keyword evidence="3" id="KW-0812">Transmembrane</keyword>
<evidence type="ECO:0000313" key="9">
    <source>
        <dbReference type="Proteomes" id="UP001489004"/>
    </source>
</evidence>
<keyword evidence="6" id="KW-0472">Membrane</keyword>
<accession>A0AAW1Q608</accession>
<evidence type="ECO:0000256" key="5">
    <source>
        <dbReference type="ARBA" id="ARBA00022989"/>
    </source>
</evidence>
<evidence type="ECO:0000256" key="1">
    <source>
        <dbReference type="ARBA" id="ARBA00004606"/>
    </source>
</evidence>
<sequence>MAPFLANKTAMPGSWKWMLYGDDDTVFFPDNVLKLVESLDHTMPYFISDAIWYPQMQDGKEVHVHPNPDAPRCLPCGYAANVSGIRRSGFNAMPACPCTVEAACYMDNLGAFDRANSCSWAKAGLGGWYFIHGGSGAILSWGLMQLRSFEDIEAQVRAKTWFGSGDSVLTETVAVQMGILPTDPGFGVQHPNMRAFDPGWQGPRQHQHSSEDDDTEDWGNDPVGVLVRYAGEDVEVPFAEKRAMAGSVPEEHQAAVYLHRRLSELWQRYAKHRHL</sequence>
<keyword evidence="5" id="KW-1133">Transmembrane helix</keyword>
<reference evidence="8 9" key="1">
    <citation type="journal article" date="2024" name="Nat. Commun.">
        <title>Phylogenomics reveals the evolutionary origins of lichenization in chlorophyte algae.</title>
        <authorList>
            <person name="Puginier C."/>
            <person name="Libourel C."/>
            <person name="Otte J."/>
            <person name="Skaloud P."/>
            <person name="Haon M."/>
            <person name="Grisel S."/>
            <person name="Petersen M."/>
            <person name="Berrin J.G."/>
            <person name="Delaux P.M."/>
            <person name="Dal Grande F."/>
            <person name="Keller J."/>
        </authorList>
    </citation>
    <scope>NUCLEOTIDE SEQUENCE [LARGE SCALE GENOMIC DNA]</scope>
    <source>
        <strain evidence="8 9">SAG 2043</strain>
    </source>
</reference>
<dbReference type="GO" id="GO:0016020">
    <property type="term" value="C:membrane"/>
    <property type="evidence" value="ECO:0007669"/>
    <property type="project" value="UniProtKB-SubCell"/>
</dbReference>
<dbReference type="PANTHER" id="PTHR23033">
    <property type="entry name" value="BETA1,3-GALACTOSYLTRANSFERASE"/>
    <property type="match status" value="1"/>
</dbReference>
<dbReference type="Gene3D" id="3.90.550.50">
    <property type="match status" value="1"/>
</dbReference>
<dbReference type="EMBL" id="JALJOR010000005">
    <property type="protein sequence ID" value="KAK9816722.1"/>
    <property type="molecule type" value="Genomic_DNA"/>
</dbReference>
<evidence type="ECO:0000256" key="6">
    <source>
        <dbReference type="ARBA" id="ARBA00023136"/>
    </source>
</evidence>
<comment type="similarity">
    <text evidence="2">Belongs to the glycosyltransferase 31 family. Beta3-Gal-T subfamily.</text>
</comment>
<evidence type="ECO:0000313" key="8">
    <source>
        <dbReference type="EMBL" id="KAK9816722.1"/>
    </source>
</evidence>
<keyword evidence="4" id="KW-0735">Signal-anchor</keyword>
<keyword evidence="9" id="KW-1185">Reference proteome</keyword>
<evidence type="ECO:0008006" key="10">
    <source>
        <dbReference type="Google" id="ProtNLM"/>
    </source>
</evidence>
<comment type="subcellular location">
    <subcellularLocation>
        <location evidence="1">Membrane</location>
        <topology evidence="1">Single-pass type II membrane protein</topology>
    </subcellularLocation>
</comment>
<evidence type="ECO:0000256" key="2">
    <source>
        <dbReference type="ARBA" id="ARBA00006462"/>
    </source>
</evidence>
<gene>
    <name evidence="8" type="ORF">WJX72_004239</name>
</gene>
<dbReference type="PANTHER" id="PTHR23033:SF50">
    <property type="entry name" value="HEXOSYLTRANSFERASE"/>
    <property type="match status" value="1"/>
</dbReference>